<sequence length="332" mass="35573">MSQPDLMRCIEISTPGDPDVLRLATRTIPTLNAGQVLVKVDYAGVNRPDVLQREGKYPPPPDASDIPGLEVSGTVVATGPDVSWPLPGTSVAALVAGGGYAEYAVADSTLCLPVAGTLKAEEAAALPEALFTVFHNVLERGQLRPGEVFLVHGGASGIGTTAIQVARSIGAMVYATAGSEDKCATCLRLGADLAINWRNEDYTAVIKKAGRGVDVILDMAGGERIQKDIRLMNPDGRHINIAFLEGSRVELDLMPVMLKRLTLSGSTLRSQSTTAKARMAETIRQQLWPRVLKGDIRPLLHSTFPLEQAANAHRLMESRTHEGKIVLSNNLR</sequence>
<dbReference type="PANTHER" id="PTHR48106:SF8">
    <property type="entry name" value="OS02G0805600 PROTEIN"/>
    <property type="match status" value="1"/>
</dbReference>
<evidence type="ECO:0000259" key="3">
    <source>
        <dbReference type="SMART" id="SM00829"/>
    </source>
</evidence>
<keyword evidence="2" id="KW-0560">Oxidoreductase</keyword>
<dbReference type="RefSeq" id="WP_066135824.1">
    <property type="nucleotide sequence ID" value="NZ_CP014525.1"/>
</dbReference>
<dbReference type="PANTHER" id="PTHR48106">
    <property type="entry name" value="QUINONE OXIDOREDUCTASE PIG3-RELATED"/>
    <property type="match status" value="1"/>
</dbReference>
<dbReference type="InterPro" id="IPR020843">
    <property type="entry name" value="ER"/>
</dbReference>
<feature type="domain" description="Enoyl reductase (ER)" evidence="3">
    <location>
        <begin position="16"/>
        <end position="327"/>
    </location>
</feature>
<dbReference type="OrthoDB" id="9780520at2"/>
<gene>
    <name evidence="4" type="ORF">AY555_09015</name>
</gene>
<dbReference type="STRING" id="1549855.AY555_09015"/>
<dbReference type="Gene3D" id="3.90.180.10">
    <property type="entry name" value="Medium-chain alcohol dehydrogenases, catalytic domain"/>
    <property type="match status" value="1"/>
</dbReference>
<keyword evidence="1" id="KW-0521">NADP</keyword>
<dbReference type="InterPro" id="IPR011032">
    <property type="entry name" value="GroES-like_sf"/>
</dbReference>
<keyword evidence="5" id="KW-1185">Reference proteome</keyword>
<proteinExistence type="predicted"/>
<dbReference type="SUPFAM" id="SSF50129">
    <property type="entry name" value="GroES-like"/>
    <property type="match status" value="1"/>
</dbReference>
<dbReference type="GO" id="GO:0016651">
    <property type="term" value="F:oxidoreductase activity, acting on NAD(P)H"/>
    <property type="evidence" value="ECO:0007669"/>
    <property type="project" value="TreeGrafter"/>
</dbReference>
<evidence type="ECO:0000256" key="2">
    <source>
        <dbReference type="ARBA" id="ARBA00023002"/>
    </source>
</evidence>
<dbReference type="NCBIfam" id="TIGR02824">
    <property type="entry name" value="quinone_pig3"/>
    <property type="match status" value="1"/>
</dbReference>
<name>A0A143DEY7_9PROT</name>
<evidence type="ECO:0000313" key="4">
    <source>
        <dbReference type="EMBL" id="AMW35294.1"/>
    </source>
</evidence>
<dbReference type="InterPro" id="IPR036291">
    <property type="entry name" value="NAD(P)-bd_dom_sf"/>
</dbReference>
<dbReference type="GeneID" id="53317294"/>
<dbReference type="Pfam" id="PF00107">
    <property type="entry name" value="ADH_zinc_N"/>
    <property type="match status" value="1"/>
</dbReference>
<evidence type="ECO:0000256" key="1">
    <source>
        <dbReference type="ARBA" id="ARBA00022857"/>
    </source>
</evidence>
<evidence type="ECO:0000313" key="5">
    <source>
        <dbReference type="Proteomes" id="UP000076066"/>
    </source>
</evidence>
<reference evidence="4 5" key="1">
    <citation type="submission" date="2016-02" db="EMBL/GenBank/DDBJ databases">
        <title>Complete Genome of H5569, the type strain of the newly described species Haematospirillium jordaniae.</title>
        <authorList>
            <person name="Nicholson A.C."/>
            <person name="Humrighouse B.W."/>
            <person name="Loparov V."/>
            <person name="McQuiston J.R."/>
        </authorList>
    </citation>
    <scope>NUCLEOTIDE SEQUENCE [LARGE SCALE GENOMIC DNA]</scope>
    <source>
        <strain evidence="4 5">H5569</strain>
    </source>
</reference>
<dbReference type="Proteomes" id="UP000076066">
    <property type="component" value="Chromosome"/>
</dbReference>
<dbReference type="SUPFAM" id="SSF51735">
    <property type="entry name" value="NAD(P)-binding Rossmann-fold domains"/>
    <property type="match status" value="1"/>
</dbReference>
<dbReference type="Pfam" id="PF08240">
    <property type="entry name" value="ADH_N"/>
    <property type="match status" value="1"/>
</dbReference>
<dbReference type="GO" id="GO:0070402">
    <property type="term" value="F:NADPH binding"/>
    <property type="evidence" value="ECO:0007669"/>
    <property type="project" value="TreeGrafter"/>
</dbReference>
<dbReference type="CDD" id="cd05276">
    <property type="entry name" value="p53_inducible_oxidoreductase"/>
    <property type="match status" value="1"/>
</dbReference>
<dbReference type="Gene3D" id="3.40.50.720">
    <property type="entry name" value="NAD(P)-binding Rossmann-like Domain"/>
    <property type="match status" value="1"/>
</dbReference>
<dbReference type="SMART" id="SM00829">
    <property type="entry name" value="PKS_ER"/>
    <property type="match status" value="1"/>
</dbReference>
<protein>
    <submittedName>
        <fullName evidence="4">NAD(P)H-quinone oxidoreductase</fullName>
    </submittedName>
</protein>
<dbReference type="EMBL" id="CP014525">
    <property type="protein sequence ID" value="AMW35294.1"/>
    <property type="molecule type" value="Genomic_DNA"/>
</dbReference>
<accession>A0A143DEY7</accession>
<dbReference type="InterPro" id="IPR013154">
    <property type="entry name" value="ADH-like_N"/>
</dbReference>
<organism evidence="4 5">
    <name type="scientific">Haematospirillum jordaniae</name>
    <dbReference type="NCBI Taxonomy" id="1549855"/>
    <lineage>
        <taxon>Bacteria</taxon>
        <taxon>Pseudomonadati</taxon>
        <taxon>Pseudomonadota</taxon>
        <taxon>Alphaproteobacteria</taxon>
        <taxon>Rhodospirillales</taxon>
        <taxon>Novispirillaceae</taxon>
        <taxon>Haematospirillum</taxon>
    </lineage>
</organism>
<dbReference type="InterPro" id="IPR013149">
    <property type="entry name" value="ADH-like_C"/>
</dbReference>
<dbReference type="KEGG" id="hjo:AY555_09015"/>
<dbReference type="AlphaFoldDB" id="A0A143DEY7"/>
<dbReference type="InterPro" id="IPR014189">
    <property type="entry name" value="Quinone_OxRdtase_PIG3"/>
</dbReference>